<dbReference type="AlphaFoldDB" id="A0A1M5P9B3"/>
<dbReference type="SMART" id="SM00448">
    <property type="entry name" value="REC"/>
    <property type="match status" value="1"/>
</dbReference>
<dbReference type="SUPFAM" id="SSF52172">
    <property type="entry name" value="CheY-like"/>
    <property type="match status" value="1"/>
</dbReference>
<dbReference type="Gene3D" id="1.10.10.10">
    <property type="entry name" value="Winged helix-like DNA-binding domain superfamily/Winged helix DNA-binding domain"/>
    <property type="match status" value="1"/>
</dbReference>
<dbReference type="Pfam" id="PF00072">
    <property type="entry name" value="Response_reg"/>
    <property type="match status" value="1"/>
</dbReference>
<dbReference type="CDD" id="cd00383">
    <property type="entry name" value="trans_reg_C"/>
    <property type="match status" value="1"/>
</dbReference>
<evidence type="ECO:0000259" key="10">
    <source>
        <dbReference type="PROSITE" id="PS50110"/>
    </source>
</evidence>
<dbReference type="STRING" id="490188.SAMN04488068_2101"/>
<keyword evidence="13" id="KW-1185">Reference proteome</keyword>
<dbReference type="InterPro" id="IPR011006">
    <property type="entry name" value="CheY-like_superfamily"/>
</dbReference>
<dbReference type="InterPro" id="IPR039420">
    <property type="entry name" value="WalR-like"/>
</dbReference>
<dbReference type="OrthoDB" id="9802426at2"/>
<dbReference type="Proteomes" id="UP000199758">
    <property type="component" value="Unassembled WGS sequence"/>
</dbReference>
<dbReference type="InterPro" id="IPR001867">
    <property type="entry name" value="OmpR/PhoB-type_DNA-bd"/>
</dbReference>
<evidence type="ECO:0000256" key="9">
    <source>
        <dbReference type="PROSITE-ProRule" id="PRU01091"/>
    </source>
</evidence>
<evidence type="ECO:0000256" key="2">
    <source>
        <dbReference type="ARBA" id="ARBA00022490"/>
    </source>
</evidence>
<dbReference type="GO" id="GO:0006355">
    <property type="term" value="P:regulation of DNA-templated transcription"/>
    <property type="evidence" value="ECO:0007669"/>
    <property type="project" value="InterPro"/>
</dbReference>
<keyword evidence="5" id="KW-0805">Transcription regulation</keyword>
<evidence type="ECO:0000256" key="8">
    <source>
        <dbReference type="PROSITE-ProRule" id="PRU00169"/>
    </source>
</evidence>
<dbReference type="GO" id="GO:0005829">
    <property type="term" value="C:cytosol"/>
    <property type="evidence" value="ECO:0007669"/>
    <property type="project" value="TreeGrafter"/>
</dbReference>
<comment type="subcellular location">
    <subcellularLocation>
        <location evidence="1">Cytoplasm</location>
    </subcellularLocation>
</comment>
<feature type="domain" description="Response regulatory" evidence="10">
    <location>
        <begin position="15"/>
        <end position="130"/>
    </location>
</feature>
<dbReference type="Pfam" id="PF00486">
    <property type="entry name" value="Trans_reg_C"/>
    <property type="match status" value="1"/>
</dbReference>
<dbReference type="SMART" id="SM00862">
    <property type="entry name" value="Trans_reg_C"/>
    <property type="match status" value="1"/>
</dbReference>
<keyword evidence="2" id="KW-0963">Cytoplasm</keyword>
<dbReference type="Gene3D" id="3.40.50.2300">
    <property type="match status" value="1"/>
</dbReference>
<evidence type="ECO:0000313" key="12">
    <source>
        <dbReference type="EMBL" id="SHG98358.1"/>
    </source>
</evidence>
<keyword evidence="4" id="KW-0902">Two-component regulatory system</keyword>
<evidence type="ECO:0000256" key="1">
    <source>
        <dbReference type="ARBA" id="ARBA00004496"/>
    </source>
</evidence>
<dbReference type="PROSITE" id="PS50110">
    <property type="entry name" value="RESPONSE_REGULATORY"/>
    <property type="match status" value="1"/>
</dbReference>
<gene>
    <name evidence="12" type="ORF">SAMN04488068_2101</name>
</gene>
<dbReference type="InterPro" id="IPR001789">
    <property type="entry name" value="Sig_transdc_resp-reg_receiver"/>
</dbReference>
<feature type="DNA-binding region" description="OmpR/PhoB-type" evidence="9">
    <location>
        <begin position="138"/>
        <end position="237"/>
    </location>
</feature>
<evidence type="ECO:0000259" key="11">
    <source>
        <dbReference type="PROSITE" id="PS51755"/>
    </source>
</evidence>
<evidence type="ECO:0000256" key="3">
    <source>
        <dbReference type="ARBA" id="ARBA00022553"/>
    </source>
</evidence>
<dbReference type="PROSITE" id="PS51755">
    <property type="entry name" value="OMPR_PHOB"/>
    <property type="match status" value="1"/>
</dbReference>
<reference evidence="12 13" key="1">
    <citation type="submission" date="2016-11" db="EMBL/GenBank/DDBJ databases">
        <authorList>
            <person name="Jaros S."/>
            <person name="Januszkiewicz K."/>
            <person name="Wedrychowicz H."/>
        </authorList>
    </citation>
    <scope>NUCLEOTIDE SEQUENCE [LARGE SCALE GENOMIC DNA]</scope>
    <source>
        <strain evidence="12 13">CGMCC 1.7049</strain>
    </source>
</reference>
<sequence>MNRELLQPAARNRSRILIVDDDRELCGLLQDYLRLEGFDVDAVHDGQAALDRLGDPARRPDLLILDVMMPGRDGLQTLSELRARHGLPVIMLSARGEPVDRVVGLELGADDYLAKPCLPRELLARVRARLRPPLSSQPQAVHAGPLRLYPAERRALIDDAELDLTGAEYSLLLALAQRAGQIVDKALLTREALGREIERFDRSVDVHLSRLRRKLGEASTHAPRIEAIRGAGYQLILQGSGGPGA</sequence>
<protein>
    <submittedName>
        <fullName evidence="12">Two-component system, OmpR family, response regulator CpxR</fullName>
    </submittedName>
</protein>
<dbReference type="Gene3D" id="6.10.250.690">
    <property type="match status" value="1"/>
</dbReference>
<keyword evidence="7" id="KW-0804">Transcription</keyword>
<evidence type="ECO:0000256" key="6">
    <source>
        <dbReference type="ARBA" id="ARBA00023125"/>
    </source>
</evidence>
<keyword evidence="6 9" id="KW-0238">DNA-binding</keyword>
<keyword evidence="3 8" id="KW-0597">Phosphoprotein</keyword>
<dbReference type="PANTHER" id="PTHR48111">
    <property type="entry name" value="REGULATOR OF RPOS"/>
    <property type="match status" value="1"/>
</dbReference>
<dbReference type="GO" id="GO:0000156">
    <property type="term" value="F:phosphorelay response regulator activity"/>
    <property type="evidence" value="ECO:0007669"/>
    <property type="project" value="TreeGrafter"/>
</dbReference>
<evidence type="ECO:0000313" key="13">
    <source>
        <dbReference type="Proteomes" id="UP000199758"/>
    </source>
</evidence>
<dbReference type="InterPro" id="IPR036388">
    <property type="entry name" value="WH-like_DNA-bd_sf"/>
</dbReference>
<proteinExistence type="predicted"/>
<dbReference type="GO" id="GO:0032993">
    <property type="term" value="C:protein-DNA complex"/>
    <property type="evidence" value="ECO:0007669"/>
    <property type="project" value="TreeGrafter"/>
</dbReference>
<accession>A0A1M5P9B3</accession>
<evidence type="ECO:0000256" key="4">
    <source>
        <dbReference type="ARBA" id="ARBA00023012"/>
    </source>
</evidence>
<dbReference type="RefSeq" id="WP_072897230.1">
    <property type="nucleotide sequence ID" value="NZ_FQWZ01000004.1"/>
</dbReference>
<dbReference type="PANTHER" id="PTHR48111:SF39">
    <property type="entry name" value="TRANSCRIPTIONAL REGULATORY PROTEIN CPXR"/>
    <property type="match status" value="1"/>
</dbReference>
<feature type="modified residue" description="4-aspartylphosphate" evidence="8">
    <location>
        <position position="66"/>
    </location>
</feature>
<dbReference type="EMBL" id="FQWZ01000004">
    <property type="protein sequence ID" value="SHG98358.1"/>
    <property type="molecule type" value="Genomic_DNA"/>
</dbReference>
<evidence type="ECO:0000256" key="7">
    <source>
        <dbReference type="ARBA" id="ARBA00023163"/>
    </source>
</evidence>
<feature type="domain" description="OmpR/PhoB-type" evidence="11">
    <location>
        <begin position="138"/>
        <end position="237"/>
    </location>
</feature>
<organism evidence="12 13">
    <name type="scientific">Hydrocarboniphaga daqingensis</name>
    <dbReference type="NCBI Taxonomy" id="490188"/>
    <lineage>
        <taxon>Bacteria</taxon>
        <taxon>Pseudomonadati</taxon>
        <taxon>Pseudomonadota</taxon>
        <taxon>Gammaproteobacteria</taxon>
        <taxon>Nevskiales</taxon>
        <taxon>Nevskiaceae</taxon>
        <taxon>Hydrocarboniphaga</taxon>
    </lineage>
</organism>
<evidence type="ECO:0000256" key="5">
    <source>
        <dbReference type="ARBA" id="ARBA00023015"/>
    </source>
</evidence>
<dbReference type="GO" id="GO:0000976">
    <property type="term" value="F:transcription cis-regulatory region binding"/>
    <property type="evidence" value="ECO:0007669"/>
    <property type="project" value="TreeGrafter"/>
</dbReference>
<name>A0A1M5P9B3_9GAMM</name>